<dbReference type="InterPro" id="IPR005318">
    <property type="entry name" value="OM_porin_bac"/>
</dbReference>
<evidence type="ECO:0000256" key="1">
    <source>
        <dbReference type="ARBA" id="ARBA00009075"/>
    </source>
</evidence>
<dbReference type="EMBL" id="FIZX01000001">
    <property type="protein sequence ID" value="CZF80341.1"/>
    <property type="molecule type" value="Genomic_DNA"/>
</dbReference>
<accession>A0A128F230</accession>
<dbReference type="GO" id="GO:0015288">
    <property type="term" value="F:porin activity"/>
    <property type="evidence" value="ECO:0007669"/>
    <property type="project" value="TreeGrafter"/>
</dbReference>
<reference evidence="6" key="1">
    <citation type="submission" date="2016-02" db="EMBL/GenBank/DDBJ databases">
        <authorList>
            <person name="Rodrigo-Torres Lidia"/>
            <person name="Arahal R.David."/>
        </authorList>
    </citation>
    <scope>NUCLEOTIDE SEQUENCE [LARGE SCALE GENOMIC DNA]</scope>
    <source>
        <strain evidence="6">CECT 9029</strain>
    </source>
</reference>
<evidence type="ECO:0000256" key="4">
    <source>
        <dbReference type="SAM" id="SignalP"/>
    </source>
</evidence>
<keyword evidence="2" id="KW-0813">Transport</keyword>
<keyword evidence="6" id="KW-1185">Reference proteome</keyword>
<dbReference type="PANTHER" id="PTHR34596:SF2">
    <property type="entry name" value="CHITOPORIN"/>
    <property type="match status" value="1"/>
</dbReference>
<sequence>MEKLFKRSMLSMAVVGVIAGASMITAPTAQAEGFFEDSSISGGINFWFRDRTRGGFDSATGQDTPKTTNLDHGSVMMNLGFASGYVGDVAGLDLNVYSTFDLYNNGSPDHEMNFWNVNNPYDMQPDANTGCEGEWDSGCTDNGVAVQTAAAKFKFGDSVTAKAGWFQPSVPGAIGVNWSYAAGSYTGGEIGYNQDNLQLGFVYATEYKAPWFKDTYGFREADGKTDAGDAYSIGGRYTFDNGLLLDVAYAGLTDGDRKNAHVKVKYTTDGGLYLSPQLYVVEDDGQFDSTAFQLAFLSAKSFGAYNVRAEATYTVAEDKDASLIGNMSYRLTKAYGGSNGTYDIWWNNRSDFNHDGEFAAFASVARDFTDLGAPGFSAGISGAFGMASTDVAGADDLFEYAGSVFANYAIQNGALQGANLGMYYTEYVNDTDAGNWAPYTNLFQDESDIKVTLTIPFTIK</sequence>
<organism evidence="5 6">
    <name type="scientific">Grimontia celer</name>
    <dbReference type="NCBI Taxonomy" id="1796497"/>
    <lineage>
        <taxon>Bacteria</taxon>
        <taxon>Pseudomonadati</taxon>
        <taxon>Pseudomonadota</taxon>
        <taxon>Gammaproteobacteria</taxon>
        <taxon>Vibrionales</taxon>
        <taxon>Vibrionaceae</taxon>
        <taxon>Grimontia</taxon>
    </lineage>
</organism>
<name>A0A128F230_9GAMM</name>
<dbReference type="Pfam" id="PF03573">
    <property type="entry name" value="OprD"/>
    <property type="match status" value="1"/>
</dbReference>
<evidence type="ECO:0000256" key="2">
    <source>
        <dbReference type="ARBA" id="ARBA00022448"/>
    </source>
</evidence>
<dbReference type="GO" id="GO:0015772">
    <property type="term" value="P:oligosaccharide transport"/>
    <property type="evidence" value="ECO:0007669"/>
    <property type="project" value="TreeGrafter"/>
</dbReference>
<evidence type="ECO:0000313" key="5">
    <source>
        <dbReference type="EMBL" id="CZF80341.1"/>
    </source>
</evidence>
<dbReference type="RefSeq" id="WP_062663023.1">
    <property type="nucleotide sequence ID" value="NZ_FIZX01000001.1"/>
</dbReference>
<protein>
    <submittedName>
        <fullName evidence="5">Chitoporin</fullName>
    </submittedName>
</protein>
<dbReference type="STRING" id="1796497.GCE9029_02013"/>
<feature type="signal peptide" evidence="4">
    <location>
        <begin position="1"/>
        <end position="31"/>
    </location>
</feature>
<dbReference type="GO" id="GO:0016020">
    <property type="term" value="C:membrane"/>
    <property type="evidence" value="ECO:0007669"/>
    <property type="project" value="InterPro"/>
</dbReference>
<comment type="similarity">
    <text evidence="1">Belongs to the outer membrane porin (Opr) (TC 1.B.25) family.</text>
</comment>
<evidence type="ECO:0000313" key="6">
    <source>
        <dbReference type="Proteomes" id="UP000071641"/>
    </source>
</evidence>
<feature type="chain" id="PRO_5007281910" evidence="4">
    <location>
        <begin position="32"/>
        <end position="460"/>
    </location>
</feature>
<gene>
    <name evidence="5" type="primary">chiP_1</name>
    <name evidence="5" type="ORF">GCE9029_02013</name>
</gene>
<dbReference type="Proteomes" id="UP000071641">
    <property type="component" value="Unassembled WGS sequence"/>
</dbReference>
<dbReference type="Gene3D" id="2.40.160.10">
    <property type="entry name" value="Porin"/>
    <property type="match status" value="1"/>
</dbReference>
<keyword evidence="3 4" id="KW-0732">Signal</keyword>
<dbReference type="InterPro" id="IPR023614">
    <property type="entry name" value="Porin_dom_sf"/>
</dbReference>
<dbReference type="PANTHER" id="PTHR34596">
    <property type="entry name" value="CHITOPORIN"/>
    <property type="match status" value="1"/>
</dbReference>
<proteinExistence type="inferred from homology"/>
<dbReference type="OrthoDB" id="5579297at2"/>
<evidence type="ECO:0000256" key="3">
    <source>
        <dbReference type="ARBA" id="ARBA00022729"/>
    </source>
</evidence>
<dbReference type="AlphaFoldDB" id="A0A128F230"/>